<name>A0A8K0ES94_BRALA</name>
<dbReference type="AlphaFoldDB" id="A0A8K0ES94"/>
<dbReference type="Proteomes" id="UP000838412">
    <property type="component" value="Chromosome 6"/>
</dbReference>
<gene>
    <name evidence="2" type="primary">Hypp3580</name>
    <name evidence="2" type="ORF">BLAG_LOCUS20342</name>
</gene>
<organism evidence="2 3">
    <name type="scientific">Branchiostoma lanceolatum</name>
    <name type="common">Common lancelet</name>
    <name type="synonym">Amphioxus lanceolatum</name>
    <dbReference type="NCBI Taxonomy" id="7740"/>
    <lineage>
        <taxon>Eukaryota</taxon>
        <taxon>Metazoa</taxon>
        <taxon>Chordata</taxon>
        <taxon>Cephalochordata</taxon>
        <taxon>Leptocardii</taxon>
        <taxon>Amphioxiformes</taxon>
        <taxon>Branchiostomatidae</taxon>
        <taxon>Branchiostoma</taxon>
    </lineage>
</organism>
<evidence type="ECO:0000313" key="2">
    <source>
        <dbReference type="EMBL" id="CAH1266822.1"/>
    </source>
</evidence>
<evidence type="ECO:0000313" key="3">
    <source>
        <dbReference type="Proteomes" id="UP000838412"/>
    </source>
</evidence>
<protein>
    <submittedName>
        <fullName evidence="2">Hypp3580 protein</fullName>
    </submittedName>
</protein>
<accession>A0A8K0ES94</accession>
<keyword evidence="3" id="KW-1185">Reference proteome</keyword>
<proteinExistence type="predicted"/>
<dbReference type="EMBL" id="OV696691">
    <property type="protein sequence ID" value="CAH1266822.1"/>
    <property type="molecule type" value="Genomic_DNA"/>
</dbReference>
<feature type="region of interest" description="Disordered" evidence="1">
    <location>
        <begin position="1"/>
        <end position="31"/>
    </location>
</feature>
<dbReference type="OrthoDB" id="9972253at2759"/>
<reference evidence="2" key="1">
    <citation type="submission" date="2022-01" db="EMBL/GenBank/DDBJ databases">
        <authorList>
            <person name="Braso-Vives M."/>
        </authorList>
    </citation>
    <scope>NUCLEOTIDE SEQUENCE</scope>
</reference>
<sequence length="324" mass="37423">MATAHYLPGRRGEPISKHRSRSAPPYGVDQTRLREIATRKLDPRVLKDVKEKARSAWTDHSERRAWTPTSYGADYHMKSLDEPTPMRPPEPQRRNKPHPPEVFLTTRLRNVPGYHDADAAMGKPTYKIDASRSKKEQELRAILRRKYQARPATTSMMQFDRRRALNDTLDPHAAQATEAWLKLANDKDKQAVLGVINDMANRRQIEKQAETAFKPEVVPSLHRWLKKAGRSEAEAMTRLMKTLSTRPTSLPTEGPHFHITDYSKVAELYGANPRPYRRDFVLHPEWKWEYIHKHGDIKRTAPHLAHIEAQTTPYNRGPQIFTPS</sequence>
<evidence type="ECO:0000256" key="1">
    <source>
        <dbReference type="SAM" id="MobiDB-lite"/>
    </source>
</evidence>
<feature type="region of interest" description="Disordered" evidence="1">
    <location>
        <begin position="68"/>
        <end position="101"/>
    </location>
</feature>